<reference evidence="2 3" key="1">
    <citation type="submission" date="2021-01" db="EMBL/GenBank/DDBJ databases">
        <title>Genomic Encyclopedia of Type Strains, Phase IV (KMG-IV): sequencing the most valuable type-strain genomes for metagenomic binning, comparative biology and taxonomic classification.</title>
        <authorList>
            <person name="Goeker M."/>
        </authorList>
    </citation>
    <scope>NUCLEOTIDE SEQUENCE [LARGE SCALE GENOMIC DNA]</scope>
    <source>
        <strain evidence="2 3">DSM 25879</strain>
    </source>
</reference>
<proteinExistence type="predicted"/>
<organism evidence="2 3">
    <name type="scientific">Sutcliffiella tianshenii</name>
    <dbReference type="NCBI Taxonomy" id="1463404"/>
    <lineage>
        <taxon>Bacteria</taxon>
        <taxon>Bacillati</taxon>
        <taxon>Bacillota</taxon>
        <taxon>Bacilli</taxon>
        <taxon>Bacillales</taxon>
        <taxon>Bacillaceae</taxon>
        <taxon>Sutcliffiella</taxon>
    </lineage>
</organism>
<evidence type="ECO:0000313" key="2">
    <source>
        <dbReference type="EMBL" id="MBM7621659.1"/>
    </source>
</evidence>
<comment type="caution">
    <text evidence="2">The sequence shown here is derived from an EMBL/GenBank/DDBJ whole genome shotgun (WGS) entry which is preliminary data.</text>
</comment>
<evidence type="ECO:0000256" key="1">
    <source>
        <dbReference type="SAM" id="Phobius"/>
    </source>
</evidence>
<feature type="transmembrane region" description="Helical" evidence="1">
    <location>
        <begin position="76"/>
        <end position="96"/>
    </location>
</feature>
<protein>
    <submittedName>
        <fullName evidence="2">Uncharacterized protein</fullName>
    </submittedName>
</protein>
<feature type="transmembrane region" description="Helical" evidence="1">
    <location>
        <begin position="9"/>
        <end position="32"/>
    </location>
</feature>
<keyword evidence="1" id="KW-1133">Transmembrane helix</keyword>
<keyword evidence="1" id="KW-0472">Membrane</keyword>
<keyword evidence="3" id="KW-1185">Reference proteome</keyword>
<dbReference type="RefSeq" id="WP_204418437.1">
    <property type="nucleotide sequence ID" value="NZ_JAFBED010000009.1"/>
</dbReference>
<feature type="transmembrane region" description="Helical" evidence="1">
    <location>
        <begin position="52"/>
        <end position="69"/>
    </location>
</feature>
<keyword evidence="1" id="KW-0812">Transmembrane</keyword>
<evidence type="ECO:0000313" key="3">
    <source>
        <dbReference type="Proteomes" id="UP000737402"/>
    </source>
</evidence>
<dbReference type="EMBL" id="JAFBED010000009">
    <property type="protein sequence ID" value="MBM7621659.1"/>
    <property type="molecule type" value="Genomic_DNA"/>
</dbReference>
<name>A0ABS2P3X3_9BACI</name>
<gene>
    <name evidence="2" type="ORF">JOC95_003548</name>
</gene>
<sequence>MVNYEKKHLYMMGAIAVLILAPFYILVGPFIFQGIMFDDVSVWLLQTPMTAYGMYGISALMLALGLGFSSFFVKRAVFLTGLGLVLAGVLFVMGTFSYKSLSTEEIAWGEPFSFKTNSYSWEDVKEVILVSPPTEEEKHKMVFYFNDGKEVTFVRNNEFQAEFSNFNTAKRQYKFPFKASE</sequence>
<accession>A0ABS2P3X3</accession>
<dbReference type="Proteomes" id="UP000737402">
    <property type="component" value="Unassembled WGS sequence"/>
</dbReference>